<dbReference type="PANTHER" id="PTHR11465:SF9">
    <property type="entry name" value="CATALASE"/>
    <property type="match status" value="1"/>
</dbReference>
<proteinExistence type="inferred from homology"/>
<dbReference type="PIRSF" id="PIRSF000296">
    <property type="entry name" value="SrpA"/>
    <property type="match status" value="1"/>
</dbReference>
<reference evidence="10 11" key="1">
    <citation type="submission" date="2024-01" db="EMBL/GenBank/DDBJ databases">
        <title>The diversity of rhizobia nodulating Mimosa spp. in eleven states of Brazil covering several biomes is determined by host plant, location, and edaphic factors.</title>
        <authorList>
            <person name="Rouws L."/>
            <person name="Barauna A."/>
            <person name="Beukes C."/>
            <person name="De Faria S.M."/>
            <person name="Gross E."/>
            <person name="Dos Reis Junior F.B."/>
            <person name="Simon M."/>
            <person name="Maluk M."/>
            <person name="Odee D.W."/>
            <person name="Kenicer G."/>
            <person name="Young J.P.W."/>
            <person name="Reis V.M."/>
            <person name="Zilli J."/>
            <person name="James E.K."/>
        </authorList>
    </citation>
    <scope>NUCLEOTIDE SEQUENCE [LARGE SCALE GENOMIC DNA]</scope>
    <source>
        <strain evidence="10 11">JPY77</strain>
    </source>
</reference>
<evidence type="ECO:0000256" key="5">
    <source>
        <dbReference type="ARBA" id="ARBA00022723"/>
    </source>
</evidence>
<comment type="cofactor">
    <cofactor evidence="8">
        <name>heme</name>
        <dbReference type="ChEBI" id="CHEBI:30413"/>
    </cofactor>
</comment>
<dbReference type="Gene3D" id="1.20.1280.120">
    <property type="match status" value="1"/>
</dbReference>
<feature type="domain" description="Catalase core" evidence="9">
    <location>
        <begin position="25"/>
        <end position="336"/>
    </location>
</feature>
<dbReference type="GO" id="GO:0004601">
    <property type="term" value="F:peroxidase activity"/>
    <property type="evidence" value="ECO:0007669"/>
    <property type="project" value="UniProtKB-KW"/>
</dbReference>
<dbReference type="InterPro" id="IPR024168">
    <property type="entry name" value="Catalase_SrpA-type_pred"/>
</dbReference>
<dbReference type="InterPro" id="IPR018028">
    <property type="entry name" value="Catalase"/>
</dbReference>
<evidence type="ECO:0000313" key="10">
    <source>
        <dbReference type="EMBL" id="MEM5284899.1"/>
    </source>
</evidence>
<dbReference type="EC" id="1.11.1.-" evidence="8"/>
<dbReference type="PANTHER" id="PTHR11465">
    <property type="entry name" value="CATALASE"/>
    <property type="match status" value="1"/>
</dbReference>
<evidence type="ECO:0000313" key="11">
    <source>
        <dbReference type="Proteomes" id="UP001494588"/>
    </source>
</evidence>
<evidence type="ECO:0000256" key="7">
    <source>
        <dbReference type="ARBA" id="ARBA00023004"/>
    </source>
</evidence>
<comment type="function">
    <text evidence="1">Decomposes hydrogen peroxide into water and oxygen; serves to protect cells from the toxic effects of hydrogen peroxide.</text>
</comment>
<dbReference type="PROSITE" id="PS51402">
    <property type="entry name" value="CATALASE_3"/>
    <property type="match status" value="1"/>
</dbReference>
<sequence>MNAEFDRRQPTQFIRSVYMRLAPSENPAPSAAPDEDYSALASEIVDIFYKIYGNHPGFRVNHAKGLVAQGHFVAAPTAAALSRAALFDGSTIPFTVRFSNDGGFPAIPDGAPGNIKGMAVKFHLPGGREVDIVMLAVKTFPMATGEGFRDLLWAISESPEGAPKPTALDEFAASHPTVSASFDTAGTPDSFAHEQYYGLNAFIFVDGDGRRQAVRYIMAPEEIVYLSAEEAAQQSLDFLIDDLPQRIAKKPVLFHLTAQLAEAGDQTKDPSEPWSRDHRVVDLGVLTVDKVLVDSREVQKDLLFLPTNLTDGIELSDDRMPLIRTAVYGVAFARRTR</sequence>
<dbReference type="Proteomes" id="UP001494588">
    <property type="component" value="Unassembled WGS sequence"/>
</dbReference>
<keyword evidence="3 8" id="KW-0575">Peroxidase</keyword>
<dbReference type="Gene3D" id="2.40.180.10">
    <property type="entry name" value="Catalase core domain"/>
    <property type="match status" value="1"/>
</dbReference>
<gene>
    <name evidence="10" type="ORF">V4C55_04235</name>
</gene>
<organism evidence="10 11">
    <name type="scientific">Paraburkholderia sabiae</name>
    <dbReference type="NCBI Taxonomy" id="273251"/>
    <lineage>
        <taxon>Bacteria</taxon>
        <taxon>Pseudomonadati</taxon>
        <taxon>Pseudomonadota</taxon>
        <taxon>Betaproteobacteria</taxon>
        <taxon>Burkholderiales</taxon>
        <taxon>Burkholderiaceae</taxon>
        <taxon>Paraburkholderia</taxon>
    </lineage>
</organism>
<comment type="caution">
    <text evidence="10">The sequence shown here is derived from an EMBL/GenBank/DDBJ whole genome shotgun (WGS) entry which is preliminary data.</text>
</comment>
<dbReference type="EMBL" id="JAZHGC010000003">
    <property type="protein sequence ID" value="MEM5284899.1"/>
    <property type="molecule type" value="Genomic_DNA"/>
</dbReference>
<dbReference type="InterPro" id="IPR020835">
    <property type="entry name" value="Catalase_sf"/>
</dbReference>
<dbReference type="CDD" id="cd08153">
    <property type="entry name" value="srpA_like"/>
    <property type="match status" value="1"/>
</dbReference>
<protein>
    <recommendedName>
        <fullName evidence="8">Catalase-related peroxidase</fullName>
        <ecNumber evidence="8">1.11.1.-</ecNumber>
    </recommendedName>
</protein>
<evidence type="ECO:0000256" key="2">
    <source>
        <dbReference type="ARBA" id="ARBA00005329"/>
    </source>
</evidence>
<keyword evidence="11" id="KW-1185">Reference proteome</keyword>
<dbReference type="RefSeq" id="WP_233471751.1">
    <property type="nucleotide sequence ID" value="NZ_CAJHCS010000005.1"/>
</dbReference>
<evidence type="ECO:0000256" key="1">
    <source>
        <dbReference type="ARBA" id="ARBA00002974"/>
    </source>
</evidence>
<dbReference type="SMART" id="SM01060">
    <property type="entry name" value="Catalase"/>
    <property type="match status" value="1"/>
</dbReference>
<dbReference type="Pfam" id="PF00199">
    <property type="entry name" value="Catalase"/>
    <property type="match status" value="1"/>
</dbReference>
<keyword evidence="7 8" id="KW-0408">Iron</keyword>
<dbReference type="InterPro" id="IPR011614">
    <property type="entry name" value="Catalase_core"/>
</dbReference>
<evidence type="ECO:0000256" key="4">
    <source>
        <dbReference type="ARBA" id="ARBA00022617"/>
    </source>
</evidence>
<evidence type="ECO:0000259" key="9">
    <source>
        <dbReference type="SMART" id="SM01060"/>
    </source>
</evidence>
<name>A0ABU9Q644_9BURK</name>
<evidence type="ECO:0000256" key="6">
    <source>
        <dbReference type="ARBA" id="ARBA00023002"/>
    </source>
</evidence>
<comment type="similarity">
    <text evidence="2 8">Belongs to the catalase family.</text>
</comment>
<accession>A0ABU9Q644</accession>
<evidence type="ECO:0000256" key="8">
    <source>
        <dbReference type="PIRNR" id="PIRNR000296"/>
    </source>
</evidence>
<keyword evidence="6 8" id="KW-0560">Oxidoreductase</keyword>
<comment type="function">
    <text evidence="8">Has an organic peroxide-dependent peroxidase activity.</text>
</comment>
<dbReference type="SUPFAM" id="SSF56634">
    <property type="entry name" value="Heme-dependent catalase-like"/>
    <property type="match status" value="1"/>
</dbReference>
<evidence type="ECO:0000256" key="3">
    <source>
        <dbReference type="ARBA" id="ARBA00022559"/>
    </source>
</evidence>
<keyword evidence="5 8" id="KW-0479">Metal-binding</keyword>
<keyword evidence="4 8" id="KW-0349">Heme</keyword>